<proteinExistence type="predicted"/>
<evidence type="ECO:0000313" key="1">
    <source>
        <dbReference type="EMBL" id="OGN12861.1"/>
    </source>
</evidence>
<evidence type="ECO:0000313" key="2">
    <source>
        <dbReference type="Proteomes" id="UP000178197"/>
    </source>
</evidence>
<dbReference type="EMBL" id="MGJT01000011">
    <property type="protein sequence ID" value="OGN12861.1"/>
    <property type="molecule type" value="Genomic_DNA"/>
</dbReference>
<organism evidence="1 2">
    <name type="scientific">Candidatus Yanofskybacteria bacterium RIFCSPHIGHO2_02_FULL_43_15c</name>
    <dbReference type="NCBI Taxonomy" id="1802679"/>
    <lineage>
        <taxon>Bacteria</taxon>
        <taxon>Candidatus Yanofskyibacteriota</taxon>
    </lineage>
</organism>
<sequence>MTDNAPIRITDFTTKHFREDFIKINGYTATTCHVCHCEIMVKTGFWWTIKIPWALCHICFDKEWCPHSYSDGFTTYAKIKLDTLDANEIKETKKVKVSYNEDKLDFYDLK</sequence>
<dbReference type="Proteomes" id="UP000178197">
    <property type="component" value="Unassembled WGS sequence"/>
</dbReference>
<protein>
    <submittedName>
        <fullName evidence="1">Uncharacterized protein</fullName>
    </submittedName>
</protein>
<dbReference type="AlphaFoldDB" id="A0A1F8FIG2"/>
<gene>
    <name evidence="1" type="ORF">A3C71_01010</name>
</gene>
<name>A0A1F8FIG2_9BACT</name>
<accession>A0A1F8FIG2</accession>
<comment type="caution">
    <text evidence="1">The sequence shown here is derived from an EMBL/GenBank/DDBJ whole genome shotgun (WGS) entry which is preliminary data.</text>
</comment>
<reference evidence="1 2" key="1">
    <citation type="journal article" date="2016" name="Nat. Commun.">
        <title>Thousands of microbial genomes shed light on interconnected biogeochemical processes in an aquifer system.</title>
        <authorList>
            <person name="Anantharaman K."/>
            <person name="Brown C.T."/>
            <person name="Hug L.A."/>
            <person name="Sharon I."/>
            <person name="Castelle C.J."/>
            <person name="Probst A.J."/>
            <person name="Thomas B.C."/>
            <person name="Singh A."/>
            <person name="Wilkins M.J."/>
            <person name="Karaoz U."/>
            <person name="Brodie E.L."/>
            <person name="Williams K.H."/>
            <person name="Hubbard S.S."/>
            <person name="Banfield J.F."/>
        </authorList>
    </citation>
    <scope>NUCLEOTIDE SEQUENCE [LARGE SCALE GENOMIC DNA]</scope>
</reference>